<dbReference type="Proteomes" id="UP001160148">
    <property type="component" value="Unassembled WGS sequence"/>
</dbReference>
<evidence type="ECO:0000259" key="1">
    <source>
        <dbReference type="Pfam" id="PF00078"/>
    </source>
</evidence>
<dbReference type="AlphaFoldDB" id="A0AAV0XMS1"/>
<sequence length="246" mass="28408">MKPVGEIKTILTLDYFTIETEFIVIDKVYKSRSIIGLPILKELKLIKNVDLIATKHNNELNQNKFVEMNLDVFEGVGCFPDVCSLKLKEGIIPKASIARRVPIKIKDKLKLKLEELVKKNIITPMDEPSEWVNNLVVVQKPDSSLRICLDPKELNNCLVREQYPVPTLEEITPKLINKKYYSVLDLRDGYYHIKLDEKSSKYCTFSTPFGNFRFLRLAFGLSVAPELFMKQNEKYLGDIEGVNYLF</sequence>
<comment type="caution">
    <text evidence="2">The sequence shown here is derived from an EMBL/GenBank/DDBJ whole genome shotgun (WGS) entry which is preliminary data.</text>
</comment>
<dbReference type="InterPro" id="IPR050951">
    <property type="entry name" value="Retrovirus_Pol_polyprotein"/>
</dbReference>
<protein>
    <recommendedName>
        <fullName evidence="1">Reverse transcriptase domain-containing protein</fullName>
    </recommendedName>
</protein>
<dbReference type="InterPro" id="IPR043128">
    <property type="entry name" value="Rev_trsase/Diguanyl_cyclase"/>
</dbReference>
<evidence type="ECO:0000313" key="2">
    <source>
        <dbReference type="EMBL" id="CAI6369964.1"/>
    </source>
</evidence>
<dbReference type="GO" id="GO:0071897">
    <property type="term" value="P:DNA biosynthetic process"/>
    <property type="evidence" value="ECO:0007669"/>
    <property type="project" value="UniProtKB-ARBA"/>
</dbReference>
<dbReference type="Pfam" id="PF00078">
    <property type="entry name" value="RVT_1"/>
    <property type="match status" value="1"/>
</dbReference>
<dbReference type="InterPro" id="IPR043502">
    <property type="entry name" value="DNA/RNA_pol_sf"/>
</dbReference>
<dbReference type="SUPFAM" id="SSF56672">
    <property type="entry name" value="DNA/RNA polymerases"/>
    <property type="match status" value="1"/>
</dbReference>
<dbReference type="EMBL" id="CARXXK010000117">
    <property type="protein sequence ID" value="CAI6369964.1"/>
    <property type="molecule type" value="Genomic_DNA"/>
</dbReference>
<dbReference type="CDD" id="cd01647">
    <property type="entry name" value="RT_LTR"/>
    <property type="match status" value="1"/>
</dbReference>
<feature type="domain" description="Reverse transcriptase" evidence="1">
    <location>
        <begin position="138"/>
        <end position="240"/>
    </location>
</feature>
<dbReference type="Gene3D" id="3.30.70.270">
    <property type="match status" value="1"/>
</dbReference>
<dbReference type="PANTHER" id="PTHR37984:SF5">
    <property type="entry name" value="PROTEIN NYNRIN-LIKE"/>
    <property type="match status" value="1"/>
</dbReference>
<reference evidence="2 3" key="1">
    <citation type="submission" date="2023-01" db="EMBL/GenBank/DDBJ databases">
        <authorList>
            <person name="Whitehead M."/>
        </authorList>
    </citation>
    <scope>NUCLEOTIDE SEQUENCE [LARGE SCALE GENOMIC DNA]</scope>
</reference>
<gene>
    <name evidence="2" type="ORF">MEUPH1_LOCUS24139</name>
</gene>
<keyword evidence="3" id="KW-1185">Reference proteome</keyword>
<name>A0AAV0XMS1_9HEMI</name>
<evidence type="ECO:0000313" key="3">
    <source>
        <dbReference type="Proteomes" id="UP001160148"/>
    </source>
</evidence>
<dbReference type="InterPro" id="IPR000477">
    <property type="entry name" value="RT_dom"/>
</dbReference>
<organism evidence="2 3">
    <name type="scientific">Macrosiphum euphorbiae</name>
    <name type="common">potato aphid</name>
    <dbReference type="NCBI Taxonomy" id="13131"/>
    <lineage>
        <taxon>Eukaryota</taxon>
        <taxon>Metazoa</taxon>
        <taxon>Ecdysozoa</taxon>
        <taxon>Arthropoda</taxon>
        <taxon>Hexapoda</taxon>
        <taxon>Insecta</taxon>
        <taxon>Pterygota</taxon>
        <taxon>Neoptera</taxon>
        <taxon>Paraneoptera</taxon>
        <taxon>Hemiptera</taxon>
        <taxon>Sternorrhyncha</taxon>
        <taxon>Aphidomorpha</taxon>
        <taxon>Aphidoidea</taxon>
        <taxon>Aphididae</taxon>
        <taxon>Macrosiphini</taxon>
        <taxon>Macrosiphum</taxon>
    </lineage>
</organism>
<dbReference type="Gene3D" id="3.10.10.10">
    <property type="entry name" value="HIV Type 1 Reverse Transcriptase, subunit A, domain 1"/>
    <property type="match status" value="1"/>
</dbReference>
<accession>A0AAV0XMS1</accession>
<dbReference type="PANTHER" id="PTHR37984">
    <property type="entry name" value="PROTEIN CBG26694"/>
    <property type="match status" value="1"/>
</dbReference>
<proteinExistence type="predicted"/>